<feature type="compositionally biased region" description="Basic residues" evidence="1">
    <location>
        <begin position="413"/>
        <end position="427"/>
    </location>
</feature>
<accession>A0A285J7A7</accession>
<feature type="compositionally biased region" description="Basic and acidic residues" evidence="1">
    <location>
        <begin position="358"/>
        <end position="386"/>
    </location>
</feature>
<proteinExistence type="predicted"/>
<sequence length="1001" mass="104241">VLPVPTRKRPGSEVTVLPMPTRKRPRTMLVVAERRPPRLSRRDRPGRNRTGAEAARPLRPLAATRRDPTRALTRALNHTGVARHGPGPAGNSRRTHTATPRHHRRGDTGRRPHGPGARLPTLPRTVRTRSAGSLTALRPGRTASGPPTRPAGAALDRPGALLVIRTGVPGIARTTEAGPTGPISARTAEAGPTGPISARTSEAGPTGPTSARTTEAGATRRRGPRRSGRAEATCLIGICTAMRTAAVVAGIGGTVPAGATARALTVRSAMPSARVFFPGTAVSRTGHRTTRTGRAEITGPAVGTAPTEPGRRNSRHRTARTTEPRRGNTRDRATRATEPRPRNTRDWTTRTTESRPGSTRDRTARTIETRPGSTRDRTARAIETGRGHAGHRMARPAGRRPVGAETITPTDGRRRRRPRRRRHRARGRNLGSVTGERSSRRPRGDRPRRHPIDAVGPRAGFDATPPRRSPVRLLRPTTPGPAHRSGSAPGRHTRTRHALPRPRLSRNTVTRLPLTRLPLTRAALTLAALTRHRTPGPCLSGNRTPRASTARRPLGNPLSGRTAPGCALTGRTASGCALTGRRLPRDALTGTKPPGRALTRSRLARNALTGTELPRCSLARSRLARNALTGTELPRCTLAGSRTAWSLAGRDRTGWHLARRKLTGRDPPGWELARNLPALRPARRTGTARLTWPGRRLAPGRAGCTGSSGNRIAWDRTARCPAGEAGATRLTTCGSTGDRAARPGARTAGTTGRGTSGRRDAAGTSGRRRDAAGTSGRRRDAAGAVGHRGGAARALRPGGVRDGTSGGFARTRSTSPGKPARIRVAATGNCGGAASAGGRVARAGWAAVGGGVVVGVVEAGEGDVVGLVVGAGGETSGFAVSGFSGEGAGADRGALLLGRTQVVEPAGLFLLHDHGLGRLLAASSEPAALAPAGLLVAQVSVVGPFGTARCHGRSSPAAAPLSSPRPSMAFDPGSAFAPGSEKVPGPPVSRLPSASLPSAVG</sequence>
<keyword evidence="3" id="KW-1185">Reference proteome</keyword>
<feature type="compositionally biased region" description="Basic and acidic residues" evidence="1">
    <location>
        <begin position="757"/>
        <end position="781"/>
    </location>
</feature>
<feature type="region of interest" description="Disordered" evidence="1">
    <location>
        <begin position="172"/>
        <end position="229"/>
    </location>
</feature>
<evidence type="ECO:0000313" key="3">
    <source>
        <dbReference type="Proteomes" id="UP000219612"/>
    </source>
</evidence>
<feature type="region of interest" description="Disordered" evidence="1">
    <location>
        <begin position="1"/>
        <end position="158"/>
    </location>
</feature>
<name>A0A285J7A7_9ACTN</name>
<feature type="non-terminal residue" evidence="2">
    <location>
        <position position="1"/>
    </location>
</feature>
<dbReference type="SUPFAM" id="SSF141571">
    <property type="entry name" value="Pentapeptide repeat-like"/>
    <property type="match status" value="1"/>
</dbReference>
<reference evidence="2 3" key="1">
    <citation type="submission" date="2017-09" db="EMBL/GenBank/DDBJ databases">
        <authorList>
            <person name="Ehlers B."/>
            <person name="Leendertz F.H."/>
        </authorList>
    </citation>
    <scope>NUCLEOTIDE SEQUENCE [LARGE SCALE GENOMIC DNA]</scope>
    <source>
        <strain evidence="2 3">CGMCC 4.6857</strain>
    </source>
</reference>
<feature type="compositionally biased region" description="Low complexity" evidence="1">
    <location>
        <begin position="118"/>
        <end position="129"/>
    </location>
</feature>
<feature type="compositionally biased region" description="Basic residues" evidence="1">
    <location>
        <begin position="93"/>
        <end position="105"/>
    </location>
</feature>
<dbReference type="EMBL" id="OBDY01000017">
    <property type="protein sequence ID" value="SNY56118.1"/>
    <property type="molecule type" value="Genomic_DNA"/>
</dbReference>
<feature type="compositionally biased region" description="Low complexity" evidence="1">
    <location>
        <begin position="954"/>
        <end position="969"/>
    </location>
</feature>
<feature type="compositionally biased region" description="Basic and acidic residues" evidence="1">
    <location>
        <begin position="320"/>
        <end position="348"/>
    </location>
</feature>
<dbReference type="AlphaFoldDB" id="A0A285J7A7"/>
<feature type="compositionally biased region" description="Basic and acidic residues" evidence="1">
    <location>
        <begin position="32"/>
        <end position="46"/>
    </location>
</feature>
<evidence type="ECO:0000313" key="2">
    <source>
        <dbReference type="EMBL" id="SNY56118.1"/>
    </source>
</evidence>
<feature type="region of interest" description="Disordered" evidence="1">
    <location>
        <begin position="284"/>
        <end position="507"/>
    </location>
</feature>
<feature type="region of interest" description="Disordered" evidence="1">
    <location>
        <begin position="953"/>
        <end position="1001"/>
    </location>
</feature>
<gene>
    <name evidence="2" type="ORF">SAMN05421748_11766</name>
</gene>
<feature type="region of interest" description="Disordered" evidence="1">
    <location>
        <begin position="534"/>
        <end position="566"/>
    </location>
</feature>
<feature type="compositionally biased region" description="Low complexity" evidence="1">
    <location>
        <begin position="54"/>
        <end position="63"/>
    </location>
</feature>
<feature type="region of interest" description="Disordered" evidence="1">
    <location>
        <begin position="727"/>
        <end position="818"/>
    </location>
</feature>
<feature type="compositionally biased region" description="Basic residues" evidence="1">
    <location>
        <begin position="388"/>
        <end position="398"/>
    </location>
</feature>
<protein>
    <submittedName>
        <fullName evidence="2">Uncharacterized protein</fullName>
    </submittedName>
</protein>
<evidence type="ECO:0000256" key="1">
    <source>
        <dbReference type="SAM" id="MobiDB-lite"/>
    </source>
</evidence>
<feature type="compositionally biased region" description="Basic residues" evidence="1">
    <location>
        <begin position="491"/>
        <end position="504"/>
    </location>
</feature>
<dbReference type="Proteomes" id="UP000219612">
    <property type="component" value="Unassembled WGS sequence"/>
</dbReference>
<feature type="compositionally biased region" description="Low complexity" evidence="1">
    <location>
        <begin position="736"/>
        <end position="750"/>
    </location>
</feature>
<organism evidence="2 3">
    <name type="scientific">Paractinoplanes atraurantiacus</name>
    <dbReference type="NCBI Taxonomy" id="1036182"/>
    <lineage>
        <taxon>Bacteria</taxon>
        <taxon>Bacillati</taxon>
        <taxon>Actinomycetota</taxon>
        <taxon>Actinomycetes</taxon>
        <taxon>Micromonosporales</taxon>
        <taxon>Micromonosporaceae</taxon>
        <taxon>Paractinoplanes</taxon>
    </lineage>
</organism>